<keyword evidence="3" id="KW-0324">Glycolysis</keyword>
<dbReference type="Proteomes" id="UP000250561">
    <property type="component" value="Unassembled WGS sequence"/>
</dbReference>
<dbReference type="Gene3D" id="3.20.20.70">
    <property type="entry name" value="Aldolase class I"/>
    <property type="match status" value="1"/>
</dbReference>
<organism evidence="4 6">
    <name type="scientific">Escherichia coli</name>
    <dbReference type="NCBI Taxonomy" id="562"/>
    <lineage>
        <taxon>Bacteria</taxon>
        <taxon>Pseudomonadati</taxon>
        <taxon>Pseudomonadota</taxon>
        <taxon>Gammaproteobacteria</taxon>
        <taxon>Enterobacterales</taxon>
        <taxon>Enterobacteriaceae</taxon>
        <taxon>Escherichia</taxon>
    </lineage>
</organism>
<name>A0A2X1LMF5_ECOLX</name>
<dbReference type="GO" id="GO:0005829">
    <property type="term" value="C:cytosol"/>
    <property type="evidence" value="ECO:0007669"/>
    <property type="project" value="TreeGrafter"/>
</dbReference>
<dbReference type="EMBL" id="UARS01000011">
    <property type="protein sequence ID" value="SPW56711.1"/>
    <property type="molecule type" value="Genomic_DNA"/>
</dbReference>
<dbReference type="GO" id="GO:0046166">
    <property type="term" value="P:glyceraldehyde-3-phosphate biosynthetic process"/>
    <property type="evidence" value="ECO:0007669"/>
    <property type="project" value="TreeGrafter"/>
</dbReference>
<dbReference type="CDD" id="cd00311">
    <property type="entry name" value="TIM"/>
    <property type="match status" value="1"/>
</dbReference>
<comment type="similarity">
    <text evidence="1 3">Belongs to the triosephosphate isomerase family.</text>
</comment>
<dbReference type="AlphaFoldDB" id="A0A2X1LMF5"/>
<evidence type="ECO:0000313" key="5">
    <source>
        <dbReference type="EMBL" id="STM41500.1"/>
    </source>
</evidence>
<reference evidence="6 7" key="1">
    <citation type="submission" date="2018-06" db="EMBL/GenBank/DDBJ databases">
        <authorList>
            <consortium name="Pathogen Informatics"/>
            <person name="Doyle S."/>
        </authorList>
    </citation>
    <scope>NUCLEOTIDE SEQUENCE [LARGE SCALE GENOMIC DNA]</scope>
    <source>
        <strain evidence="4 6">NCTC11126</strain>
        <strain evidence="5 7">NCTC8500</strain>
    </source>
</reference>
<dbReference type="GO" id="GO:0006094">
    <property type="term" value="P:gluconeogenesis"/>
    <property type="evidence" value="ECO:0007669"/>
    <property type="project" value="UniProtKB-UniPathway"/>
</dbReference>
<dbReference type="SUPFAM" id="SSF51351">
    <property type="entry name" value="Triosephosphate isomerase (TIM)"/>
    <property type="match status" value="1"/>
</dbReference>
<evidence type="ECO:0000256" key="2">
    <source>
        <dbReference type="ARBA" id="ARBA00023235"/>
    </source>
</evidence>
<comment type="catalytic activity">
    <reaction evidence="3">
        <text>D-glyceraldehyde 3-phosphate = dihydroxyacetone phosphate</text>
        <dbReference type="Rhea" id="RHEA:18585"/>
        <dbReference type="ChEBI" id="CHEBI:57642"/>
        <dbReference type="ChEBI" id="CHEBI:59776"/>
        <dbReference type="EC" id="5.3.1.1"/>
    </reaction>
</comment>
<dbReference type="EC" id="5.3.1.1" evidence="3"/>
<keyword evidence="2 3" id="KW-0413">Isomerase</keyword>
<dbReference type="NCBIfam" id="TIGR00419">
    <property type="entry name" value="tim"/>
    <property type="match status" value="1"/>
</dbReference>
<dbReference type="GO" id="GO:0006096">
    <property type="term" value="P:glycolytic process"/>
    <property type="evidence" value="ECO:0007669"/>
    <property type="project" value="UniProtKB-UniRule"/>
</dbReference>
<dbReference type="UniPathway" id="UPA00109">
    <property type="reaction ID" value="UER00189"/>
</dbReference>
<dbReference type="PROSITE" id="PS51440">
    <property type="entry name" value="TIM_2"/>
    <property type="match status" value="1"/>
</dbReference>
<accession>A0A2X1LMF5</accession>
<evidence type="ECO:0000313" key="4">
    <source>
        <dbReference type="EMBL" id="SPW56711.1"/>
    </source>
</evidence>
<dbReference type="PANTHER" id="PTHR21139">
    <property type="entry name" value="TRIOSEPHOSPHATE ISOMERASE"/>
    <property type="match status" value="1"/>
</dbReference>
<dbReference type="GO" id="GO:0019563">
    <property type="term" value="P:glycerol catabolic process"/>
    <property type="evidence" value="ECO:0007669"/>
    <property type="project" value="TreeGrafter"/>
</dbReference>
<dbReference type="InterPro" id="IPR035990">
    <property type="entry name" value="TIM_sf"/>
</dbReference>
<comment type="subcellular location">
    <subcellularLocation>
        <location evidence="3">Cytoplasm</location>
    </subcellularLocation>
</comment>
<dbReference type="PANTHER" id="PTHR21139:SF42">
    <property type="entry name" value="TRIOSEPHOSPHATE ISOMERASE"/>
    <property type="match status" value="1"/>
</dbReference>
<evidence type="ECO:0000256" key="1">
    <source>
        <dbReference type="ARBA" id="ARBA00007422"/>
    </source>
</evidence>
<dbReference type="Proteomes" id="UP000254429">
    <property type="component" value="Unassembled WGS sequence"/>
</dbReference>
<sequence>MRHPLVMGNWKLNGSRHMVHELVSNLRKELAGVAGCAVAIAPPEMYIDMAKREAEGSHIMLGAQNVDLNLSGAFTGETSAAMLKDIGAQYIIIGHSERRTYHKESDELIAKKIRGAERAGPDSGSVHR</sequence>
<keyword evidence="3" id="KW-0963">Cytoplasm</keyword>
<keyword evidence="3" id="KW-0312">Gluconeogenesis</keyword>
<comment type="pathway">
    <text evidence="3">Carbohydrate biosynthesis; gluconeogenesis.</text>
</comment>
<dbReference type="EMBL" id="UGFG01000001">
    <property type="protein sequence ID" value="STM41500.1"/>
    <property type="molecule type" value="Genomic_DNA"/>
</dbReference>
<comment type="subunit">
    <text evidence="3">Homodimer.</text>
</comment>
<protein>
    <recommendedName>
        <fullName evidence="3">Triosephosphate isomerase</fullName>
        <ecNumber evidence="3">5.3.1.1</ecNumber>
    </recommendedName>
</protein>
<comment type="pathway">
    <text evidence="3">Carbohydrate degradation; glycolysis; D-glyceraldehyde 3-phosphate from glycerone phosphate: step 1/1.</text>
</comment>
<dbReference type="GO" id="GO:0004807">
    <property type="term" value="F:triose-phosphate isomerase activity"/>
    <property type="evidence" value="ECO:0007669"/>
    <property type="project" value="UniProtKB-UniRule"/>
</dbReference>
<dbReference type="Pfam" id="PF00121">
    <property type="entry name" value="TIM"/>
    <property type="match status" value="1"/>
</dbReference>
<proteinExistence type="inferred from homology"/>
<dbReference type="InterPro" id="IPR013785">
    <property type="entry name" value="Aldolase_TIM"/>
</dbReference>
<dbReference type="InterPro" id="IPR000652">
    <property type="entry name" value="Triosephosphate_isomerase"/>
</dbReference>
<evidence type="ECO:0000313" key="6">
    <source>
        <dbReference type="Proteomes" id="UP000250561"/>
    </source>
</evidence>
<evidence type="ECO:0000313" key="7">
    <source>
        <dbReference type="Proteomes" id="UP000254429"/>
    </source>
</evidence>
<dbReference type="UniPathway" id="UPA00138"/>
<gene>
    <name evidence="4" type="primary">tpiA_2</name>
    <name evidence="5" type="synonym">tpiA_1</name>
    <name evidence="4" type="ORF">NCTC11126_05359</name>
    <name evidence="5" type="ORF">NCTC8500_05407</name>
</gene>
<evidence type="ECO:0000256" key="3">
    <source>
        <dbReference type="RuleBase" id="RU363013"/>
    </source>
</evidence>